<dbReference type="PANTHER" id="PTHR42924:SF3">
    <property type="entry name" value="POLYMERASE_HISTIDINOL PHOSPHATASE N-TERMINAL DOMAIN-CONTAINING PROTEIN"/>
    <property type="match status" value="1"/>
</dbReference>
<dbReference type="SUPFAM" id="SSF89550">
    <property type="entry name" value="PHP domain-like"/>
    <property type="match status" value="1"/>
</dbReference>
<dbReference type="GO" id="GO:0004534">
    <property type="term" value="F:5'-3' RNA exonuclease activity"/>
    <property type="evidence" value="ECO:0007669"/>
    <property type="project" value="TreeGrafter"/>
</dbReference>
<feature type="domain" description="Polymerase/histidinol phosphatase N-terminal" evidence="2">
    <location>
        <begin position="3"/>
        <end position="68"/>
    </location>
</feature>
<sequence length="282" mass="29490">MRIDLHTHSRASDGTQSPAEMVRAAADAGLDVVALTDHDTAQGWSEAAAAAAECGIELVTGIEISTRFQHAGVHLLAYLPDGEDPSLLHALDRVLDGRNSRVPAILDKLREVGVDLSEDDVRRVAAGTPATGRPHVADALVAAGVVADRAEAFERYLSPGRPGYATRYAANLEDMVPLVVAAGGVPVIAHPWARTAGTVLTEGAFASLQELGLAGIEVDHQGHDASRRARLRAIAGNLGLIVTGSSDYHGTGKVDHDLGCNTTDPAEYGRIVELAAKARAGR</sequence>
<evidence type="ECO:0000313" key="4">
    <source>
        <dbReference type="Proteomes" id="UP000640489"/>
    </source>
</evidence>
<comment type="caution">
    <text evidence="3">The sequence shown here is derived from an EMBL/GenBank/DDBJ whole genome shotgun (WGS) entry which is preliminary data.</text>
</comment>
<gene>
    <name evidence="3" type="ORF">ISU07_07080</name>
</gene>
<feature type="compositionally biased region" description="Basic and acidic residues" evidence="1">
    <location>
        <begin position="1"/>
        <end position="11"/>
    </location>
</feature>
<dbReference type="AlphaFoldDB" id="A0A930VC66"/>
<dbReference type="RefSeq" id="WP_194706050.1">
    <property type="nucleotide sequence ID" value="NZ_JADKPN010000002.1"/>
</dbReference>
<dbReference type="GO" id="GO:0035312">
    <property type="term" value="F:5'-3' DNA exonuclease activity"/>
    <property type="evidence" value="ECO:0007669"/>
    <property type="project" value="TreeGrafter"/>
</dbReference>
<dbReference type="Pfam" id="PF02811">
    <property type="entry name" value="PHP"/>
    <property type="match status" value="1"/>
</dbReference>
<dbReference type="CDD" id="cd07438">
    <property type="entry name" value="PHP_HisPPase_AMP"/>
    <property type="match status" value="1"/>
</dbReference>
<dbReference type="PANTHER" id="PTHR42924">
    <property type="entry name" value="EXONUCLEASE"/>
    <property type="match status" value="1"/>
</dbReference>
<dbReference type="InterPro" id="IPR004013">
    <property type="entry name" value="PHP_dom"/>
</dbReference>
<name>A0A930VC66_9ACTN</name>
<keyword evidence="4" id="KW-1185">Reference proteome</keyword>
<reference evidence="3" key="1">
    <citation type="submission" date="2020-11" db="EMBL/GenBank/DDBJ databases">
        <title>Nocardioides sp. nov., isolated from Soil of Cynanchum wilfordii Hemsley rhizosphere.</title>
        <authorList>
            <person name="Lee J.-S."/>
            <person name="Suh M.K."/>
            <person name="Kim J.-S."/>
        </authorList>
    </citation>
    <scope>NUCLEOTIDE SEQUENCE</scope>
    <source>
        <strain evidence="3">KCTC 19275</strain>
    </source>
</reference>
<protein>
    <submittedName>
        <fullName evidence="3">PHP domain-containing protein</fullName>
    </submittedName>
</protein>
<accession>A0A930VC66</accession>
<proteinExistence type="predicted"/>
<dbReference type="InterPro" id="IPR016195">
    <property type="entry name" value="Pol/histidinol_Pase-like"/>
</dbReference>
<dbReference type="InterPro" id="IPR052018">
    <property type="entry name" value="PHP_domain"/>
</dbReference>
<dbReference type="SMART" id="SM00481">
    <property type="entry name" value="POLIIIAc"/>
    <property type="match status" value="1"/>
</dbReference>
<evidence type="ECO:0000313" key="3">
    <source>
        <dbReference type="EMBL" id="MBF4762886.1"/>
    </source>
</evidence>
<dbReference type="EMBL" id="JADKPN010000002">
    <property type="protein sequence ID" value="MBF4762886.1"/>
    <property type="molecule type" value="Genomic_DNA"/>
</dbReference>
<feature type="region of interest" description="Disordered" evidence="1">
    <location>
        <begin position="1"/>
        <end position="20"/>
    </location>
</feature>
<dbReference type="Gene3D" id="3.20.20.140">
    <property type="entry name" value="Metal-dependent hydrolases"/>
    <property type="match status" value="1"/>
</dbReference>
<dbReference type="InterPro" id="IPR003141">
    <property type="entry name" value="Pol/His_phosphatase_N"/>
</dbReference>
<evidence type="ECO:0000256" key="1">
    <source>
        <dbReference type="SAM" id="MobiDB-lite"/>
    </source>
</evidence>
<dbReference type="Proteomes" id="UP000640489">
    <property type="component" value="Unassembled WGS sequence"/>
</dbReference>
<evidence type="ECO:0000259" key="2">
    <source>
        <dbReference type="SMART" id="SM00481"/>
    </source>
</evidence>
<dbReference type="Gene3D" id="1.10.150.650">
    <property type="match status" value="1"/>
</dbReference>
<organism evidence="3 4">
    <name type="scientific">Nocardioides islandensis</name>
    <dbReference type="NCBI Taxonomy" id="433663"/>
    <lineage>
        <taxon>Bacteria</taxon>
        <taxon>Bacillati</taxon>
        <taxon>Actinomycetota</taxon>
        <taxon>Actinomycetes</taxon>
        <taxon>Propionibacteriales</taxon>
        <taxon>Nocardioidaceae</taxon>
        <taxon>Nocardioides</taxon>
    </lineage>
</organism>